<dbReference type="RefSeq" id="WP_107665707.1">
    <property type="nucleotide sequence ID" value="NZ_PZKG01000176.1"/>
</dbReference>
<feature type="region of interest" description="Disordered" evidence="1">
    <location>
        <begin position="54"/>
        <end position="73"/>
    </location>
</feature>
<protein>
    <recommendedName>
        <fullName evidence="4">HK97 gp10 family phage protein</fullName>
    </recommendedName>
</protein>
<comment type="caution">
    <text evidence="2">The sequence shown here is derived from an EMBL/GenBank/DDBJ whole genome shotgun (WGS) entry which is preliminary data.</text>
</comment>
<dbReference type="NCBIfam" id="TIGR01725">
    <property type="entry name" value="phge_HK97_gp10"/>
    <property type="match status" value="1"/>
</dbReference>
<dbReference type="Pfam" id="PF04883">
    <property type="entry name" value="HK97-gp10_like"/>
    <property type="match status" value="1"/>
</dbReference>
<dbReference type="Proteomes" id="UP000241010">
    <property type="component" value="Unassembled WGS sequence"/>
</dbReference>
<keyword evidence="3" id="KW-1185">Reference proteome</keyword>
<gene>
    <name evidence="2" type="ORF">C5F48_20880</name>
</gene>
<dbReference type="InterPro" id="IPR010064">
    <property type="entry name" value="HK97-gp10_tail"/>
</dbReference>
<accession>A0A2T4JPX6</accession>
<dbReference type="EMBL" id="PZKG01000176">
    <property type="protein sequence ID" value="PTE19817.1"/>
    <property type="molecule type" value="Genomic_DNA"/>
</dbReference>
<sequence length="141" mass="15052">MSLRDQSRALEARLKAIPSEIVAELRPALMKSAEDLADKMRALVPVDDGDLRDSIAVTGPGETTPAYASGGGRRTASEAQALVTVGNPEVRHGHLQEFGTVTQEAQPFMRPAWRIAKARIERRIARAIGAAIKNAGGRGNA</sequence>
<reference evidence="2 3" key="1">
    <citation type="submission" date="2018-03" db="EMBL/GenBank/DDBJ databases">
        <title>Cereibacter changlensis.</title>
        <authorList>
            <person name="Meyer T.E."/>
            <person name="Miller S."/>
            <person name="Lodha T."/>
            <person name="Gandham S."/>
            <person name="Chintalapati S."/>
            <person name="Chintalapati V.R."/>
        </authorList>
    </citation>
    <scope>NUCLEOTIDE SEQUENCE [LARGE SCALE GENOMIC DNA]</scope>
    <source>
        <strain evidence="2 3">JA139</strain>
    </source>
</reference>
<dbReference type="OrthoDB" id="8480914at2"/>
<evidence type="ECO:0000313" key="3">
    <source>
        <dbReference type="Proteomes" id="UP000241010"/>
    </source>
</evidence>
<name>A0A2T4JPX6_9RHOB</name>
<evidence type="ECO:0000256" key="1">
    <source>
        <dbReference type="SAM" id="MobiDB-lite"/>
    </source>
</evidence>
<dbReference type="AlphaFoldDB" id="A0A2T4JPX6"/>
<organism evidence="2 3">
    <name type="scientific">Cereibacter changlensis JA139</name>
    <dbReference type="NCBI Taxonomy" id="1188249"/>
    <lineage>
        <taxon>Bacteria</taxon>
        <taxon>Pseudomonadati</taxon>
        <taxon>Pseudomonadota</taxon>
        <taxon>Alphaproteobacteria</taxon>
        <taxon>Rhodobacterales</taxon>
        <taxon>Paracoccaceae</taxon>
        <taxon>Cereibacter</taxon>
    </lineage>
</organism>
<evidence type="ECO:0000313" key="2">
    <source>
        <dbReference type="EMBL" id="PTE19817.1"/>
    </source>
</evidence>
<proteinExistence type="predicted"/>
<evidence type="ECO:0008006" key="4">
    <source>
        <dbReference type="Google" id="ProtNLM"/>
    </source>
</evidence>